<dbReference type="EMBL" id="VSSQ01104026">
    <property type="protein sequence ID" value="MPN44701.1"/>
    <property type="molecule type" value="Genomic_DNA"/>
</dbReference>
<proteinExistence type="predicted"/>
<evidence type="ECO:0000313" key="1">
    <source>
        <dbReference type="EMBL" id="MPN44701.1"/>
    </source>
</evidence>
<protein>
    <submittedName>
        <fullName evidence="1">Uncharacterized protein</fullName>
    </submittedName>
</protein>
<gene>
    <name evidence="1" type="ORF">SDC9_192266</name>
</gene>
<dbReference type="AlphaFoldDB" id="A0A645I081"/>
<name>A0A645I081_9ZZZZ</name>
<reference evidence="1" key="1">
    <citation type="submission" date="2019-08" db="EMBL/GenBank/DDBJ databases">
        <authorList>
            <person name="Kucharzyk K."/>
            <person name="Murdoch R.W."/>
            <person name="Higgins S."/>
            <person name="Loffler F."/>
        </authorList>
    </citation>
    <scope>NUCLEOTIDE SEQUENCE</scope>
</reference>
<comment type="caution">
    <text evidence="1">The sequence shown here is derived from an EMBL/GenBank/DDBJ whole genome shotgun (WGS) entry which is preliminary data.</text>
</comment>
<accession>A0A645I081</accession>
<organism evidence="1">
    <name type="scientific">bioreactor metagenome</name>
    <dbReference type="NCBI Taxonomy" id="1076179"/>
    <lineage>
        <taxon>unclassified sequences</taxon>
        <taxon>metagenomes</taxon>
        <taxon>ecological metagenomes</taxon>
    </lineage>
</organism>
<sequence>MRREKAGLCKLHGERQPRLPAERGEQTVRLFLFDDAFNRRQCQRLNVDAIRHRLVGHDRRGV</sequence>